<dbReference type="InterPro" id="IPR019427">
    <property type="entry name" value="7TM_GPCR_serpentine_rcpt_Srw"/>
</dbReference>
<feature type="transmembrane region" description="Helical" evidence="7">
    <location>
        <begin position="184"/>
        <end position="203"/>
    </location>
</feature>
<dbReference type="PANTHER" id="PTHR46273:SF15">
    <property type="entry name" value="MYOSUPPRESSIN RECEPTOR 1, ISOFORM B-RELATED"/>
    <property type="match status" value="1"/>
</dbReference>
<feature type="transmembrane region" description="Helical" evidence="7">
    <location>
        <begin position="254"/>
        <end position="278"/>
    </location>
</feature>
<dbReference type="Gene3D" id="1.20.1070.10">
    <property type="entry name" value="Rhodopsin 7-helix transmembrane proteins"/>
    <property type="match status" value="1"/>
</dbReference>
<dbReference type="PANTHER" id="PTHR46273">
    <property type="entry name" value="MYOSUPPRESSIN RECEPTOR 1, ISOFORM B-RELATED"/>
    <property type="match status" value="1"/>
</dbReference>
<evidence type="ECO:0000256" key="7">
    <source>
        <dbReference type="SAM" id="Phobius"/>
    </source>
</evidence>
<feature type="transmembrane region" description="Helical" evidence="7">
    <location>
        <begin position="329"/>
        <end position="354"/>
    </location>
</feature>
<keyword evidence="9" id="KW-0675">Receptor</keyword>
<feature type="transmembrane region" description="Helical" evidence="7">
    <location>
        <begin position="62"/>
        <end position="84"/>
    </location>
</feature>
<sequence length="437" mass="48956">MLGKMDVTAIGQGGMTNDTDVTSGGGGLIGDNGTMTTTTTTNHESVYCGQGLDDFHTSYSNIHGIGCLLVCIFGSIANTLNIVVLTRREMRSPTNAILTGLAVADLLVMLDYVPYAVYMSPSINYSREERLTYSWSWYVMFHAIFAQICHTISIWLTVTLAVWRYIAVAYPQKNRIWCGMTNTLLAITSSYVVCPLLGIPLYMSLRIKPYFDLLGSDGNPFKAMNNESARNVTLYRTYPSELAEKNPTLQNVNFWIYSVVIKLIPCIALTILSLRLVGALLEAKHRRKQLTGTSRGMKQIVDGRVVDVQHKKNSKNMEKEKQTDRTTRMLLAVLLLFLITEFPQGILGLLSAVLGSPFFYNCYLKLGDLMDVMALINSAINFILYCTMSRQFRSTFNYLFRPKFLDKWLPVSQHEDDGESPAGRQIQEGGTTQITQV</sequence>
<dbReference type="InterPro" id="IPR017452">
    <property type="entry name" value="GPCR_Rhodpsn_7TM"/>
</dbReference>
<evidence type="ECO:0000313" key="9">
    <source>
        <dbReference type="EMBL" id="CAG6458450.1"/>
    </source>
</evidence>
<dbReference type="Pfam" id="PF10324">
    <property type="entry name" value="7TM_GPCR_Srw"/>
    <property type="match status" value="2"/>
</dbReference>
<dbReference type="PRINTS" id="PR00237">
    <property type="entry name" value="GPCRRHODOPSN"/>
</dbReference>
<evidence type="ECO:0000256" key="4">
    <source>
        <dbReference type="ARBA" id="ARBA00022989"/>
    </source>
</evidence>
<dbReference type="GO" id="GO:0005886">
    <property type="term" value="C:plasma membrane"/>
    <property type="evidence" value="ECO:0007669"/>
    <property type="project" value="TreeGrafter"/>
</dbReference>
<dbReference type="InterPro" id="IPR053219">
    <property type="entry name" value="GPCR_Dmsr-1"/>
</dbReference>
<feature type="transmembrane region" description="Helical" evidence="7">
    <location>
        <begin position="366"/>
        <end position="386"/>
    </location>
</feature>
<keyword evidence="5 7" id="KW-0472">Membrane</keyword>
<comment type="subcellular location">
    <subcellularLocation>
        <location evidence="1">Membrane</location>
    </subcellularLocation>
</comment>
<dbReference type="CDD" id="cd14978">
    <property type="entry name" value="7tmA_FMRFamide_R-like"/>
    <property type="match status" value="1"/>
</dbReference>
<reference evidence="9" key="1">
    <citation type="submission" date="2021-05" db="EMBL/GenBank/DDBJ databases">
        <authorList>
            <person name="Alioto T."/>
            <person name="Alioto T."/>
            <person name="Gomez Garrido J."/>
        </authorList>
    </citation>
    <scope>NUCLEOTIDE SEQUENCE</scope>
</reference>
<evidence type="ECO:0000256" key="6">
    <source>
        <dbReference type="SAM" id="MobiDB-lite"/>
    </source>
</evidence>
<feature type="domain" description="G-protein coupled receptors family 1 profile" evidence="8">
    <location>
        <begin position="77"/>
        <end position="385"/>
    </location>
</feature>
<feature type="transmembrane region" description="Helical" evidence="7">
    <location>
        <begin position="96"/>
        <end position="117"/>
    </location>
</feature>
<evidence type="ECO:0000256" key="3">
    <source>
        <dbReference type="ARBA" id="ARBA00022692"/>
    </source>
</evidence>
<dbReference type="PROSITE" id="PS50262">
    <property type="entry name" value="G_PROTEIN_RECEP_F1_2"/>
    <property type="match status" value="1"/>
</dbReference>
<dbReference type="AlphaFoldDB" id="A0A8D8ALL0"/>
<keyword evidence="3 7" id="KW-0812">Transmembrane</keyword>
<feature type="region of interest" description="Disordered" evidence="6">
    <location>
        <begin position="415"/>
        <end position="437"/>
    </location>
</feature>
<keyword evidence="4 7" id="KW-1133">Transmembrane helix</keyword>
<accession>A0A8D8ALL0</accession>
<evidence type="ECO:0000259" key="8">
    <source>
        <dbReference type="PROSITE" id="PS50262"/>
    </source>
</evidence>
<evidence type="ECO:0000256" key="2">
    <source>
        <dbReference type="ARBA" id="ARBA00010663"/>
    </source>
</evidence>
<feature type="transmembrane region" description="Helical" evidence="7">
    <location>
        <begin position="137"/>
        <end position="163"/>
    </location>
</feature>
<name>A0A8D8ALL0_CULPI</name>
<proteinExistence type="inferred from homology"/>
<feature type="compositionally biased region" description="Low complexity" evidence="6">
    <location>
        <begin position="425"/>
        <end position="437"/>
    </location>
</feature>
<dbReference type="SUPFAM" id="SSF81321">
    <property type="entry name" value="Family A G protein-coupled receptor-like"/>
    <property type="match status" value="1"/>
</dbReference>
<dbReference type="InterPro" id="IPR000276">
    <property type="entry name" value="GPCR_Rhodpsn"/>
</dbReference>
<evidence type="ECO:0000256" key="1">
    <source>
        <dbReference type="ARBA" id="ARBA00004370"/>
    </source>
</evidence>
<protein>
    <submittedName>
        <fullName evidence="9">Sex peptide receptor</fullName>
    </submittedName>
</protein>
<evidence type="ECO:0000256" key="5">
    <source>
        <dbReference type="ARBA" id="ARBA00023136"/>
    </source>
</evidence>
<organism evidence="9">
    <name type="scientific">Culex pipiens</name>
    <name type="common">House mosquito</name>
    <dbReference type="NCBI Taxonomy" id="7175"/>
    <lineage>
        <taxon>Eukaryota</taxon>
        <taxon>Metazoa</taxon>
        <taxon>Ecdysozoa</taxon>
        <taxon>Arthropoda</taxon>
        <taxon>Hexapoda</taxon>
        <taxon>Insecta</taxon>
        <taxon>Pterygota</taxon>
        <taxon>Neoptera</taxon>
        <taxon>Endopterygota</taxon>
        <taxon>Diptera</taxon>
        <taxon>Nematocera</taxon>
        <taxon>Culicoidea</taxon>
        <taxon>Culicidae</taxon>
        <taxon>Culicinae</taxon>
        <taxon>Culicini</taxon>
        <taxon>Culex</taxon>
        <taxon>Culex</taxon>
    </lineage>
</organism>
<comment type="similarity">
    <text evidence="2">Belongs to the G-protein coupled receptor 1 family.</text>
</comment>
<dbReference type="EMBL" id="HBUE01034947">
    <property type="protein sequence ID" value="CAG6458450.1"/>
    <property type="molecule type" value="Transcribed_RNA"/>
</dbReference>
<dbReference type="GO" id="GO:0008528">
    <property type="term" value="F:G protein-coupled peptide receptor activity"/>
    <property type="evidence" value="ECO:0007669"/>
    <property type="project" value="InterPro"/>
</dbReference>